<dbReference type="EMBL" id="CH981527">
    <property type="protein sequence ID" value="EDK45318.1"/>
    <property type="molecule type" value="Genomic_DNA"/>
</dbReference>
<dbReference type="GO" id="GO:0019915">
    <property type="term" value="P:lipid storage"/>
    <property type="evidence" value="ECO:0007669"/>
    <property type="project" value="InterPro"/>
</dbReference>
<feature type="transmembrane region" description="Helical" evidence="8">
    <location>
        <begin position="94"/>
        <end position="113"/>
    </location>
</feature>
<dbReference type="AlphaFoldDB" id="A5E1L0"/>
<dbReference type="Pfam" id="PF10261">
    <property type="entry name" value="FIT"/>
    <property type="match status" value="1"/>
</dbReference>
<comment type="subcellular location">
    <subcellularLocation>
        <location evidence="1">Endoplasmic reticulum membrane</location>
        <topology evidence="1">Multi-pass membrane protein</topology>
    </subcellularLocation>
</comment>
<dbReference type="OrthoDB" id="5579088at2759"/>
<proteinExistence type="predicted"/>
<dbReference type="VEuPathDB" id="FungiDB:LELG_03497"/>
<dbReference type="PANTHER" id="PTHR23129">
    <property type="entry name" value="ACYL-COENZYME A DIPHOSPHATASE FITM2"/>
    <property type="match status" value="1"/>
</dbReference>
<sequence length="305" mass="34912">MNHANTSFYERARLYLVACSFYPLIFFISIPFSQILVQYGPIIARQWFVMFLEKYIVRGWIFVWFTLLYFANIGNFNGGLSKVNVFDPIVLKSIKIYIVNMIWIVFLLEWFFGSPIFERISVWKGAHCTDSRFAREYACENGGGEWISPFDPSSHYTILISSSLLIRRLVLPLFPELLLAAKYRNQKNKTLQQLGTLEEGFGEDTRVSIGASNNLDSEARAVESDLEDNVTGTVPSSRIFNSKTLNVYQKIVTNVSFLFLLLWLILFCITSFFFHTIPEKILGLICGLLVPVIAGLDDIKVISVF</sequence>
<dbReference type="GO" id="GO:0005789">
    <property type="term" value="C:endoplasmic reticulum membrane"/>
    <property type="evidence" value="ECO:0007669"/>
    <property type="project" value="UniProtKB-SubCell"/>
</dbReference>
<protein>
    <submittedName>
        <fullName evidence="9">Uncharacterized protein</fullName>
    </submittedName>
</protein>
<evidence type="ECO:0000313" key="10">
    <source>
        <dbReference type="Proteomes" id="UP000001996"/>
    </source>
</evidence>
<evidence type="ECO:0000256" key="6">
    <source>
        <dbReference type="ARBA" id="ARBA00023098"/>
    </source>
</evidence>
<dbReference type="Proteomes" id="UP000001996">
    <property type="component" value="Unassembled WGS sequence"/>
</dbReference>
<reference evidence="9 10" key="1">
    <citation type="journal article" date="2009" name="Nature">
        <title>Evolution of pathogenicity and sexual reproduction in eight Candida genomes.</title>
        <authorList>
            <person name="Butler G."/>
            <person name="Rasmussen M.D."/>
            <person name="Lin M.F."/>
            <person name="Santos M.A."/>
            <person name="Sakthikumar S."/>
            <person name="Munro C.A."/>
            <person name="Rheinbay E."/>
            <person name="Grabherr M."/>
            <person name="Forche A."/>
            <person name="Reedy J.L."/>
            <person name="Agrafioti I."/>
            <person name="Arnaud M.B."/>
            <person name="Bates S."/>
            <person name="Brown A.J."/>
            <person name="Brunke S."/>
            <person name="Costanzo M.C."/>
            <person name="Fitzpatrick D.A."/>
            <person name="de Groot P.W."/>
            <person name="Harris D."/>
            <person name="Hoyer L.L."/>
            <person name="Hube B."/>
            <person name="Klis F.M."/>
            <person name="Kodira C."/>
            <person name="Lennard N."/>
            <person name="Logue M.E."/>
            <person name="Martin R."/>
            <person name="Neiman A.M."/>
            <person name="Nikolaou E."/>
            <person name="Quail M.A."/>
            <person name="Quinn J."/>
            <person name="Santos M.C."/>
            <person name="Schmitzberger F.F."/>
            <person name="Sherlock G."/>
            <person name="Shah P."/>
            <person name="Silverstein K.A."/>
            <person name="Skrzypek M.S."/>
            <person name="Soll D."/>
            <person name="Staggs R."/>
            <person name="Stansfield I."/>
            <person name="Stumpf M.P."/>
            <person name="Sudbery P.E."/>
            <person name="Srikantha T."/>
            <person name="Zeng Q."/>
            <person name="Berman J."/>
            <person name="Berriman M."/>
            <person name="Heitman J."/>
            <person name="Gow N.A."/>
            <person name="Lorenz M.C."/>
            <person name="Birren B.W."/>
            <person name="Kellis M."/>
            <person name="Cuomo C.A."/>
        </authorList>
    </citation>
    <scope>NUCLEOTIDE SEQUENCE [LARGE SCALE GENOMIC DNA]</scope>
    <source>
        <strain evidence="10">ATCC 11503 / BCRC 21390 / CBS 2605 / JCM 1781 / NBRC 1676 / NRRL YB-4239</strain>
    </source>
</reference>
<dbReference type="InterPro" id="IPR019388">
    <property type="entry name" value="FIT"/>
</dbReference>
<keyword evidence="7 8" id="KW-0472">Membrane</keyword>
<evidence type="ECO:0000256" key="5">
    <source>
        <dbReference type="ARBA" id="ARBA00022989"/>
    </source>
</evidence>
<accession>A5E1L0</accession>
<dbReference type="eggNOG" id="KOG3750">
    <property type="taxonomic scope" value="Eukaryota"/>
</dbReference>
<keyword evidence="5 8" id="KW-1133">Transmembrane helix</keyword>
<keyword evidence="3" id="KW-0378">Hydrolase</keyword>
<feature type="transmembrane region" description="Helical" evidence="8">
    <location>
        <begin position="12"/>
        <end position="35"/>
    </location>
</feature>
<keyword evidence="4" id="KW-0256">Endoplasmic reticulum</keyword>
<feature type="transmembrane region" description="Helical" evidence="8">
    <location>
        <begin position="156"/>
        <end position="179"/>
    </location>
</feature>
<dbReference type="HOGENOM" id="CLU_1049825_0_0_1"/>
<feature type="transmembrane region" description="Helical" evidence="8">
    <location>
        <begin position="55"/>
        <end position="73"/>
    </location>
</feature>
<gene>
    <name evidence="9" type="ORF">LELG_03497</name>
</gene>
<evidence type="ECO:0000256" key="7">
    <source>
        <dbReference type="ARBA" id="ARBA00023136"/>
    </source>
</evidence>
<dbReference type="GO" id="GO:0008654">
    <property type="term" value="P:phospholipid biosynthetic process"/>
    <property type="evidence" value="ECO:0007669"/>
    <property type="project" value="TreeGrafter"/>
</dbReference>
<keyword evidence="10" id="KW-1185">Reference proteome</keyword>
<organism evidence="9 10">
    <name type="scientific">Lodderomyces elongisporus (strain ATCC 11503 / CBS 2605 / JCM 1781 / NBRC 1676 / NRRL YB-4239)</name>
    <name type="common">Yeast</name>
    <name type="synonym">Saccharomyces elongisporus</name>
    <dbReference type="NCBI Taxonomy" id="379508"/>
    <lineage>
        <taxon>Eukaryota</taxon>
        <taxon>Fungi</taxon>
        <taxon>Dikarya</taxon>
        <taxon>Ascomycota</taxon>
        <taxon>Saccharomycotina</taxon>
        <taxon>Pichiomycetes</taxon>
        <taxon>Debaryomycetaceae</taxon>
        <taxon>Candida/Lodderomyces clade</taxon>
        <taxon>Lodderomyces</taxon>
    </lineage>
</organism>
<dbReference type="PANTHER" id="PTHR23129:SF0">
    <property type="entry name" value="ACYL-COENZYME A DIPHOSPHATASE FITM2"/>
    <property type="match status" value="1"/>
</dbReference>
<name>A5E1L0_LODEL</name>
<keyword evidence="6" id="KW-0443">Lipid metabolism</keyword>
<evidence type="ECO:0000256" key="3">
    <source>
        <dbReference type="ARBA" id="ARBA00022801"/>
    </source>
</evidence>
<evidence type="ECO:0000256" key="4">
    <source>
        <dbReference type="ARBA" id="ARBA00022824"/>
    </source>
</evidence>
<keyword evidence="2 8" id="KW-0812">Transmembrane</keyword>
<dbReference type="OMA" id="FFHTIPE"/>
<dbReference type="InParanoid" id="A5E1L0"/>
<evidence type="ECO:0000256" key="1">
    <source>
        <dbReference type="ARBA" id="ARBA00004477"/>
    </source>
</evidence>
<evidence type="ECO:0000313" key="9">
    <source>
        <dbReference type="EMBL" id="EDK45318.1"/>
    </source>
</evidence>
<feature type="transmembrane region" description="Helical" evidence="8">
    <location>
        <begin position="251"/>
        <end position="275"/>
    </location>
</feature>
<dbReference type="GO" id="GO:0010945">
    <property type="term" value="F:coenzyme A diphosphatase activity"/>
    <property type="evidence" value="ECO:0007669"/>
    <property type="project" value="InterPro"/>
</dbReference>
<evidence type="ECO:0000256" key="2">
    <source>
        <dbReference type="ARBA" id="ARBA00022692"/>
    </source>
</evidence>
<feature type="transmembrane region" description="Helical" evidence="8">
    <location>
        <begin position="281"/>
        <end position="299"/>
    </location>
</feature>
<dbReference type="GO" id="GO:0034389">
    <property type="term" value="P:lipid droplet organization"/>
    <property type="evidence" value="ECO:0007669"/>
    <property type="project" value="TreeGrafter"/>
</dbReference>
<evidence type="ECO:0000256" key="8">
    <source>
        <dbReference type="SAM" id="Phobius"/>
    </source>
</evidence>